<dbReference type="PANTHER" id="PTHR42648">
    <property type="entry name" value="TRANSPOSASE, PUTATIVE-RELATED"/>
    <property type="match status" value="1"/>
</dbReference>
<feature type="domain" description="Retroviral polymerase SH3-like" evidence="1">
    <location>
        <begin position="167"/>
        <end position="211"/>
    </location>
</feature>
<dbReference type="STRING" id="157652.A0A371HJX4"/>
<evidence type="ECO:0000259" key="1">
    <source>
        <dbReference type="Pfam" id="PF25597"/>
    </source>
</evidence>
<dbReference type="Pfam" id="PF25597">
    <property type="entry name" value="SH3_retrovirus"/>
    <property type="match status" value="1"/>
</dbReference>
<organism evidence="2 3">
    <name type="scientific">Mucuna pruriens</name>
    <name type="common">Velvet bean</name>
    <name type="synonym">Dolichos pruriens</name>
    <dbReference type="NCBI Taxonomy" id="157652"/>
    <lineage>
        <taxon>Eukaryota</taxon>
        <taxon>Viridiplantae</taxon>
        <taxon>Streptophyta</taxon>
        <taxon>Embryophyta</taxon>
        <taxon>Tracheophyta</taxon>
        <taxon>Spermatophyta</taxon>
        <taxon>Magnoliopsida</taxon>
        <taxon>eudicotyledons</taxon>
        <taxon>Gunneridae</taxon>
        <taxon>Pentapetalae</taxon>
        <taxon>rosids</taxon>
        <taxon>fabids</taxon>
        <taxon>Fabales</taxon>
        <taxon>Fabaceae</taxon>
        <taxon>Papilionoideae</taxon>
        <taxon>50 kb inversion clade</taxon>
        <taxon>NPAAA clade</taxon>
        <taxon>indigoferoid/millettioid clade</taxon>
        <taxon>Phaseoleae</taxon>
        <taxon>Mucuna</taxon>
    </lineage>
</organism>
<evidence type="ECO:0000313" key="2">
    <source>
        <dbReference type="EMBL" id="RDY03103.1"/>
    </source>
</evidence>
<dbReference type="Gene3D" id="3.30.420.10">
    <property type="entry name" value="Ribonuclease H-like superfamily/Ribonuclease H"/>
    <property type="match status" value="1"/>
</dbReference>
<feature type="non-terminal residue" evidence="2">
    <location>
        <position position="1"/>
    </location>
</feature>
<sequence length="232" mass="27393">MEEKSRDPKPEVGAAFHSNKYKKIKMDYKASKIFELIHCDLWRRYHTQSHNGSHYFLTVVDYYSRVVWIYLLREKSKIAGYLINFCKMVMQSDYATKFVNSQIITFFHDEGILCGNSCVNSPQQNGCEGCTLTVVHLINRTPTIANYKVTPYEMLYKKPSSYKHLRVATQCIFVRYPQGQKGWQVYNPCTQEFSVSRDVRFYEDMFPYSQHEGSSVTIFQTLFRYTNFQNLF</sequence>
<protein>
    <recommendedName>
        <fullName evidence="1">Retroviral polymerase SH3-like domain-containing protein</fullName>
    </recommendedName>
</protein>
<dbReference type="InterPro" id="IPR039537">
    <property type="entry name" value="Retrotran_Ty1/copia-like"/>
</dbReference>
<comment type="caution">
    <text evidence="2">The sequence shown here is derived from an EMBL/GenBank/DDBJ whole genome shotgun (WGS) entry which is preliminary data.</text>
</comment>
<accession>A0A371HJX4</accession>
<dbReference type="OrthoDB" id="1751374at2759"/>
<name>A0A371HJX4_MUCPR</name>
<evidence type="ECO:0000313" key="3">
    <source>
        <dbReference type="Proteomes" id="UP000257109"/>
    </source>
</evidence>
<dbReference type="PANTHER" id="PTHR42648:SF31">
    <property type="entry name" value="RNA-DIRECTED DNA POLYMERASE"/>
    <property type="match status" value="1"/>
</dbReference>
<dbReference type="AlphaFoldDB" id="A0A371HJX4"/>
<dbReference type="GO" id="GO:0003676">
    <property type="term" value="F:nucleic acid binding"/>
    <property type="evidence" value="ECO:0007669"/>
    <property type="project" value="InterPro"/>
</dbReference>
<proteinExistence type="predicted"/>
<dbReference type="SUPFAM" id="SSF53098">
    <property type="entry name" value="Ribonuclease H-like"/>
    <property type="match status" value="1"/>
</dbReference>
<keyword evidence="3" id="KW-1185">Reference proteome</keyword>
<reference evidence="2" key="1">
    <citation type="submission" date="2018-05" db="EMBL/GenBank/DDBJ databases">
        <title>Draft genome of Mucuna pruriens seed.</title>
        <authorList>
            <person name="Nnadi N.E."/>
            <person name="Vos R."/>
            <person name="Hasami M.H."/>
            <person name="Devisetty U.K."/>
            <person name="Aguiy J.C."/>
        </authorList>
    </citation>
    <scope>NUCLEOTIDE SEQUENCE [LARGE SCALE GENOMIC DNA]</scope>
    <source>
        <strain evidence="2">JCA_2017</strain>
    </source>
</reference>
<dbReference type="InterPro" id="IPR057670">
    <property type="entry name" value="SH3_retrovirus"/>
</dbReference>
<dbReference type="InterPro" id="IPR012337">
    <property type="entry name" value="RNaseH-like_sf"/>
</dbReference>
<dbReference type="Proteomes" id="UP000257109">
    <property type="component" value="Unassembled WGS sequence"/>
</dbReference>
<dbReference type="InterPro" id="IPR036397">
    <property type="entry name" value="RNaseH_sf"/>
</dbReference>
<dbReference type="EMBL" id="QJKJ01002384">
    <property type="protein sequence ID" value="RDY03103.1"/>
    <property type="molecule type" value="Genomic_DNA"/>
</dbReference>
<gene>
    <name evidence="2" type="ORF">CR513_13356</name>
</gene>